<proteinExistence type="predicted"/>
<gene>
    <name evidence="1" type="ORF">A2845_01930</name>
</gene>
<comment type="caution">
    <text evidence="1">The sequence shown here is derived from an EMBL/GenBank/DDBJ whole genome shotgun (WGS) entry which is preliminary data.</text>
</comment>
<reference evidence="1 2" key="1">
    <citation type="journal article" date="2016" name="Nat. Commun.">
        <title>Thousands of microbial genomes shed light on interconnected biogeochemical processes in an aquifer system.</title>
        <authorList>
            <person name="Anantharaman K."/>
            <person name="Brown C.T."/>
            <person name="Hug L.A."/>
            <person name="Sharon I."/>
            <person name="Castelle C.J."/>
            <person name="Probst A.J."/>
            <person name="Thomas B.C."/>
            <person name="Singh A."/>
            <person name="Wilkins M.J."/>
            <person name="Karaoz U."/>
            <person name="Brodie E.L."/>
            <person name="Williams K.H."/>
            <person name="Hubbard S.S."/>
            <person name="Banfield J.F."/>
        </authorList>
    </citation>
    <scope>NUCLEOTIDE SEQUENCE [LARGE SCALE GENOMIC DNA]</scope>
</reference>
<organism evidence="1 2">
    <name type="scientific">Candidatus Lloydbacteria bacterium RIFCSPHIGHO2_01_FULL_49_22</name>
    <dbReference type="NCBI Taxonomy" id="1798658"/>
    <lineage>
        <taxon>Bacteria</taxon>
        <taxon>Candidatus Lloydiibacteriota</taxon>
    </lineage>
</organism>
<protein>
    <submittedName>
        <fullName evidence="1">Uncharacterized protein</fullName>
    </submittedName>
</protein>
<sequence>MKKTHQPRWEDEFRALVHEEIKREITGQKKLNSAIIWSRNPLSFVDSESNKKLHDCWKFFPDWLKRYDSTSRKGSLGRSWGALVGSTKKKIALAFKNHSSRQLGATPRK</sequence>
<dbReference type="AlphaFoldDB" id="A0A1G2CUI2"/>
<name>A0A1G2CUI2_9BACT</name>
<evidence type="ECO:0000313" key="2">
    <source>
        <dbReference type="Proteomes" id="UP000177122"/>
    </source>
</evidence>
<evidence type="ECO:0000313" key="1">
    <source>
        <dbReference type="EMBL" id="OGZ05016.1"/>
    </source>
</evidence>
<dbReference type="EMBL" id="MHLI01000016">
    <property type="protein sequence ID" value="OGZ05016.1"/>
    <property type="molecule type" value="Genomic_DNA"/>
</dbReference>
<accession>A0A1G2CUI2</accession>
<dbReference type="Proteomes" id="UP000177122">
    <property type="component" value="Unassembled WGS sequence"/>
</dbReference>